<dbReference type="Ensembl" id="ENSMFAT00000085109.1">
    <property type="protein sequence ID" value="ENSMFAP00000049737.1"/>
    <property type="gene ID" value="ENSMFAG00000049391.1"/>
</dbReference>
<reference evidence="1" key="3">
    <citation type="submission" date="2025-09" db="UniProtKB">
        <authorList>
            <consortium name="Ensembl"/>
        </authorList>
    </citation>
    <scope>IDENTIFICATION</scope>
</reference>
<reference evidence="1 2" key="1">
    <citation type="submission" date="2013-03" db="EMBL/GenBank/DDBJ databases">
        <authorList>
            <person name="Warren W."/>
            <person name="Wilson R.K."/>
        </authorList>
    </citation>
    <scope>NUCLEOTIDE SEQUENCE</scope>
</reference>
<accession>A0A7N9CGY5</accession>
<sequence length="105" mass="11432">TSQLSLRVKSFVQGHIRLKPELEFEATAEDAQALSINFFFFFFRQSLALSPRLECSGVISAHCKLCLLVSCHSPASASLVAGTTGACHHARLIFCIFSRDGVSPC</sequence>
<name>A0A7N9CGY5_MACFA</name>
<keyword evidence="2" id="KW-1185">Reference proteome</keyword>
<proteinExistence type="predicted"/>
<protein>
    <submittedName>
        <fullName evidence="1">Uncharacterized protein</fullName>
    </submittedName>
</protein>
<dbReference type="Proteomes" id="UP000233100">
    <property type="component" value="Chromosome 19"/>
</dbReference>
<dbReference type="PANTHER" id="PTHR12138">
    <property type="entry name" value="PRIMATE-EXPANDED PROTEIN FAMILY"/>
    <property type="match status" value="1"/>
</dbReference>
<dbReference type="AlphaFoldDB" id="A0A7N9CGY5"/>
<dbReference type="GeneTree" id="ENSGT00940000163505"/>
<organism evidence="1 2">
    <name type="scientific">Macaca fascicularis</name>
    <name type="common">Crab-eating macaque</name>
    <name type="synonym">Cynomolgus monkey</name>
    <dbReference type="NCBI Taxonomy" id="9541"/>
    <lineage>
        <taxon>Eukaryota</taxon>
        <taxon>Metazoa</taxon>
        <taxon>Chordata</taxon>
        <taxon>Craniata</taxon>
        <taxon>Vertebrata</taxon>
        <taxon>Euteleostomi</taxon>
        <taxon>Mammalia</taxon>
        <taxon>Eutheria</taxon>
        <taxon>Euarchontoglires</taxon>
        <taxon>Primates</taxon>
        <taxon>Haplorrhini</taxon>
        <taxon>Catarrhini</taxon>
        <taxon>Cercopithecidae</taxon>
        <taxon>Cercopithecinae</taxon>
        <taxon>Macaca</taxon>
    </lineage>
</organism>
<evidence type="ECO:0000313" key="1">
    <source>
        <dbReference type="Ensembl" id="ENSMFAP00000049737.1"/>
    </source>
</evidence>
<dbReference type="PANTHER" id="PTHR12138:SF160">
    <property type="entry name" value="COILED-COIL DOMAIN CONTAINING 122"/>
    <property type="match status" value="1"/>
</dbReference>
<evidence type="ECO:0000313" key="2">
    <source>
        <dbReference type="Proteomes" id="UP000233100"/>
    </source>
</evidence>
<reference evidence="1" key="2">
    <citation type="submission" date="2025-08" db="UniProtKB">
        <authorList>
            <consortium name="Ensembl"/>
        </authorList>
    </citation>
    <scope>IDENTIFICATION</scope>
</reference>